<keyword evidence="2" id="KW-1003">Cell membrane</keyword>
<keyword evidence="4 7" id="KW-1133">Transmembrane helix</keyword>
<dbReference type="Pfam" id="PF02653">
    <property type="entry name" value="BPD_transp_2"/>
    <property type="match status" value="1"/>
</dbReference>
<feature type="transmembrane region" description="Helical" evidence="7">
    <location>
        <begin position="211"/>
        <end position="230"/>
    </location>
</feature>
<dbReference type="PANTHER" id="PTHR30482:SF17">
    <property type="entry name" value="ABC TRANSPORTER ATP-BINDING PROTEIN"/>
    <property type="match status" value="1"/>
</dbReference>
<evidence type="ECO:0000256" key="2">
    <source>
        <dbReference type="ARBA" id="ARBA00022475"/>
    </source>
</evidence>
<feature type="transmembrane region" description="Helical" evidence="7">
    <location>
        <begin position="336"/>
        <end position="361"/>
    </location>
</feature>
<feature type="transmembrane region" description="Helical" evidence="7">
    <location>
        <begin position="310"/>
        <end position="330"/>
    </location>
</feature>
<feature type="region of interest" description="Disordered" evidence="6">
    <location>
        <begin position="1"/>
        <end position="20"/>
    </location>
</feature>
<evidence type="ECO:0000256" key="3">
    <source>
        <dbReference type="ARBA" id="ARBA00022692"/>
    </source>
</evidence>
<dbReference type="Proteomes" id="UP001500975">
    <property type="component" value="Unassembled WGS sequence"/>
</dbReference>
<feature type="transmembrane region" description="Helical" evidence="7">
    <location>
        <begin position="132"/>
        <end position="155"/>
    </location>
</feature>
<feature type="transmembrane region" description="Helical" evidence="7">
    <location>
        <begin position="162"/>
        <end position="179"/>
    </location>
</feature>
<dbReference type="RefSeq" id="WP_345538398.1">
    <property type="nucleotide sequence ID" value="NZ_BAABGJ010000022.1"/>
</dbReference>
<keyword evidence="9" id="KW-1185">Reference proteome</keyword>
<keyword evidence="3 7" id="KW-0812">Transmembrane</keyword>
<reference evidence="9" key="1">
    <citation type="journal article" date="2019" name="Int. J. Syst. Evol. Microbiol.">
        <title>The Global Catalogue of Microorganisms (GCM) 10K type strain sequencing project: providing services to taxonomists for standard genome sequencing and annotation.</title>
        <authorList>
            <consortium name="The Broad Institute Genomics Platform"/>
            <consortium name="The Broad Institute Genome Sequencing Center for Infectious Disease"/>
            <person name="Wu L."/>
            <person name="Ma J."/>
        </authorList>
    </citation>
    <scope>NUCLEOTIDE SEQUENCE [LARGE SCALE GENOMIC DNA]</scope>
    <source>
        <strain evidence="9">JCM 17804</strain>
    </source>
</reference>
<comment type="subcellular location">
    <subcellularLocation>
        <location evidence="1">Cell membrane</location>
        <topology evidence="1">Multi-pass membrane protein</topology>
    </subcellularLocation>
</comment>
<evidence type="ECO:0000313" key="8">
    <source>
        <dbReference type="EMBL" id="GAA4343759.1"/>
    </source>
</evidence>
<feature type="transmembrane region" description="Helical" evidence="7">
    <location>
        <begin position="81"/>
        <end position="100"/>
    </location>
</feature>
<organism evidence="8 9">
    <name type="scientific">Variovorax defluvii</name>
    <dbReference type="NCBI Taxonomy" id="913761"/>
    <lineage>
        <taxon>Bacteria</taxon>
        <taxon>Pseudomonadati</taxon>
        <taxon>Pseudomonadota</taxon>
        <taxon>Betaproteobacteria</taxon>
        <taxon>Burkholderiales</taxon>
        <taxon>Comamonadaceae</taxon>
        <taxon>Variovorax</taxon>
    </lineage>
</organism>
<gene>
    <name evidence="8" type="ORF">GCM10023165_26490</name>
</gene>
<feature type="transmembrane region" description="Helical" evidence="7">
    <location>
        <begin position="251"/>
        <end position="277"/>
    </location>
</feature>
<dbReference type="PANTHER" id="PTHR30482">
    <property type="entry name" value="HIGH-AFFINITY BRANCHED-CHAIN AMINO ACID TRANSPORT SYSTEM PERMEASE"/>
    <property type="match status" value="1"/>
</dbReference>
<accession>A0ABP8HSM1</accession>
<keyword evidence="5 7" id="KW-0472">Membrane</keyword>
<evidence type="ECO:0000313" key="9">
    <source>
        <dbReference type="Proteomes" id="UP001500975"/>
    </source>
</evidence>
<name>A0ABP8HSM1_9BURK</name>
<protein>
    <submittedName>
        <fullName evidence="8">Branched-chain amino acid ABC transporter permease</fullName>
    </submittedName>
</protein>
<evidence type="ECO:0000256" key="7">
    <source>
        <dbReference type="SAM" id="Phobius"/>
    </source>
</evidence>
<evidence type="ECO:0000256" key="5">
    <source>
        <dbReference type="ARBA" id="ARBA00023136"/>
    </source>
</evidence>
<evidence type="ECO:0000256" key="4">
    <source>
        <dbReference type="ARBA" id="ARBA00022989"/>
    </source>
</evidence>
<comment type="caution">
    <text evidence="8">The sequence shown here is derived from an EMBL/GenBank/DDBJ whole genome shotgun (WGS) entry which is preliminary data.</text>
</comment>
<feature type="transmembrane region" description="Helical" evidence="7">
    <location>
        <begin position="283"/>
        <end position="303"/>
    </location>
</feature>
<dbReference type="InterPro" id="IPR001851">
    <property type="entry name" value="ABC_transp_permease"/>
</dbReference>
<evidence type="ECO:0000256" key="1">
    <source>
        <dbReference type="ARBA" id="ARBA00004651"/>
    </source>
</evidence>
<sequence length="379" mass="41049">MSAAQWRRAMRSPPTTGAQPRTLASVPAIAVPPEPRSPAPRDWLPALRRTIRARHLVVIAALLVFPFIATPFITFQVAAQSLVLGLVALSLTFLAGYGGMVSLAQMTVAGIAGYALAILGTSSSGADIALRWPWWVAVPFALFIATLCATLIGWLSVRTEGIYTIMITLAIGVAFYYLVLQNYSVFNGFQGLREVYPPKVFGLDWRAPVPFYFLCLACAMAGYCLVKWVVRAPFGIALQGIRDNPRRMAALGYHVVAHRVAAYALAGLLAAVGGVLLVWYNGLITPGSVSTSWLINILVVAVLGGMRHPIGAFLGAILFVLLQTFAIDLIDRERFNLLIGGIFFAIVLFSPDGLLGLWAALRVRLGSRRGLTSNQRRQP</sequence>
<evidence type="ECO:0000256" key="6">
    <source>
        <dbReference type="SAM" id="MobiDB-lite"/>
    </source>
</evidence>
<proteinExistence type="predicted"/>
<feature type="transmembrane region" description="Helical" evidence="7">
    <location>
        <begin position="107"/>
        <end position="126"/>
    </location>
</feature>
<dbReference type="InterPro" id="IPR043428">
    <property type="entry name" value="LivM-like"/>
</dbReference>
<dbReference type="EMBL" id="BAABGJ010000022">
    <property type="protein sequence ID" value="GAA4343759.1"/>
    <property type="molecule type" value="Genomic_DNA"/>
</dbReference>
<dbReference type="CDD" id="cd06581">
    <property type="entry name" value="TM_PBP1_LivM_like"/>
    <property type="match status" value="1"/>
</dbReference>
<feature type="transmembrane region" description="Helical" evidence="7">
    <location>
        <begin position="56"/>
        <end position="75"/>
    </location>
</feature>